<dbReference type="Proteomes" id="UP000696280">
    <property type="component" value="Unassembled WGS sequence"/>
</dbReference>
<feature type="domain" description="2EXR" evidence="1">
    <location>
        <begin position="110"/>
        <end position="209"/>
    </location>
</feature>
<reference evidence="2" key="1">
    <citation type="submission" date="2021-07" db="EMBL/GenBank/DDBJ databases">
        <authorList>
            <person name="Durling M."/>
        </authorList>
    </citation>
    <scope>NUCLEOTIDE SEQUENCE</scope>
</reference>
<dbReference type="OrthoDB" id="3546385at2759"/>
<organism evidence="2 3">
    <name type="scientific">Hymenoscyphus fraxineus</name>
    <dbReference type="NCBI Taxonomy" id="746836"/>
    <lineage>
        <taxon>Eukaryota</taxon>
        <taxon>Fungi</taxon>
        <taxon>Dikarya</taxon>
        <taxon>Ascomycota</taxon>
        <taxon>Pezizomycotina</taxon>
        <taxon>Leotiomycetes</taxon>
        <taxon>Helotiales</taxon>
        <taxon>Helotiaceae</taxon>
        <taxon>Hymenoscyphus</taxon>
    </lineage>
</organism>
<sequence length="530" mass="60567">MSYYAGLCKVQTGRDVPGKLYCIKPAILLPLLPLSSSHLDKNTKGAKAIQGEGQKQQTSTNICVYDPARWSIVPNPTYADGTPCRAKFPDYKKFRLVEWSTEEVPSLTGFAKLPGELRNRIWELSLPDPKLVFLQAGDDGFVIDGNADHQDSYQHMFSCRDSLGVFRLHYHPLVPLASAIEWVGRHTHSMDEYDRAVIKPIYLDGARDVVVFFDTGSLGILNPHEWRHTPFVLDGIQSLAFVRNAGYAWGLDEGQFFSEDFLSSFPSLKSLTCILNNPPTSEAGYESLSTEAGEVAGILSLRHRQRFSLVPMNSQLCKSVKYCGKRNESRESAKWLEKSKMNEWRRMATGVYKYLNSLPIAESKTWDFNCALVCREDRLEWWQSELLYLQPNMSADNPRAKQLAHYTLRPVSRCARDYPKEPVIIGIPYDRSDCQDEWFYWDQQFVARESADPYEGLMNLFGEENFEQYDGLMRLFEEEDGSTSPQEESSILSRRNLELTAWYEKDGQKVVVFLYRPAVLDDGNPPAYLL</sequence>
<evidence type="ECO:0000313" key="3">
    <source>
        <dbReference type="Proteomes" id="UP000696280"/>
    </source>
</evidence>
<accession>A0A9N9L3T5</accession>
<dbReference type="EMBL" id="CAJVRL010000092">
    <property type="protein sequence ID" value="CAG8959770.1"/>
    <property type="molecule type" value="Genomic_DNA"/>
</dbReference>
<evidence type="ECO:0000259" key="1">
    <source>
        <dbReference type="Pfam" id="PF20150"/>
    </source>
</evidence>
<comment type="caution">
    <text evidence="2">The sequence shown here is derived from an EMBL/GenBank/DDBJ whole genome shotgun (WGS) entry which is preliminary data.</text>
</comment>
<protein>
    <recommendedName>
        <fullName evidence="1">2EXR domain-containing protein</fullName>
    </recommendedName>
</protein>
<name>A0A9N9L3T5_9HELO</name>
<dbReference type="AlphaFoldDB" id="A0A9N9L3T5"/>
<keyword evidence="3" id="KW-1185">Reference proteome</keyword>
<evidence type="ECO:0000313" key="2">
    <source>
        <dbReference type="EMBL" id="CAG8959770.1"/>
    </source>
</evidence>
<dbReference type="InterPro" id="IPR045518">
    <property type="entry name" value="2EXR"/>
</dbReference>
<gene>
    <name evidence="2" type="ORF">HYFRA_00001677</name>
</gene>
<proteinExistence type="predicted"/>
<dbReference type="Pfam" id="PF20150">
    <property type="entry name" value="2EXR"/>
    <property type="match status" value="1"/>
</dbReference>